<accession>A0ABY7TBS0</accession>
<sequence length="315" mass="34795">MRKFYYVFLLVFAANKLFAQDYTTSVTFPAGYQIGDSNEFVLVAPQDAGASGYYEISISYTRGNIAAAATHLASISHSNPSLWREVGRVNGNPYTGSGIYNFTIDCNTQYGYARFRVRAINTYGVGTDPIAVNIKVHSINFNSSWTPLNISENDLSVTKFLPMTNEWNLYVGNDFTSNGANLAIKAIENGNVSIGTNNTDSKLTVGGTVHATEVLVDANVAPADYVFDKEYNLVTLKDVKTYIDQNHHLPEIPSANQQVKDGINLGEMNNKLLKKIEELTLYLIEKDKQVNDLQKQVGQIMQQLPTGTGLVPQKK</sequence>
<feature type="chain" id="PRO_5045111599" evidence="1">
    <location>
        <begin position="20"/>
        <end position="315"/>
    </location>
</feature>
<dbReference type="EMBL" id="CP117167">
    <property type="protein sequence ID" value="WCT13629.1"/>
    <property type="molecule type" value="Genomic_DNA"/>
</dbReference>
<name>A0ABY7TBS0_9SPHI</name>
<evidence type="ECO:0000256" key="1">
    <source>
        <dbReference type="SAM" id="SignalP"/>
    </source>
</evidence>
<dbReference type="Proteomes" id="UP001216139">
    <property type="component" value="Chromosome"/>
</dbReference>
<evidence type="ECO:0000313" key="2">
    <source>
        <dbReference type="EMBL" id="WCT13629.1"/>
    </source>
</evidence>
<evidence type="ECO:0000313" key="3">
    <source>
        <dbReference type="Proteomes" id="UP001216139"/>
    </source>
</evidence>
<protein>
    <submittedName>
        <fullName evidence="2">Uncharacterized protein</fullName>
    </submittedName>
</protein>
<dbReference type="RefSeq" id="WP_273631935.1">
    <property type="nucleotide sequence ID" value="NZ_CP117167.1"/>
</dbReference>
<keyword evidence="1" id="KW-0732">Signal</keyword>
<keyword evidence="3" id="KW-1185">Reference proteome</keyword>
<gene>
    <name evidence="2" type="ORF">PQO05_06735</name>
</gene>
<organism evidence="2 3">
    <name type="scientific">Mucilaginibacter jinjuensis</name>
    <dbReference type="NCBI Taxonomy" id="1176721"/>
    <lineage>
        <taxon>Bacteria</taxon>
        <taxon>Pseudomonadati</taxon>
        <taxon>Bacteroidota</taxon>
        <taxon>Sphingobacteriia</taxon>
        <taxon>Sphingobacteriales</taxon>
        <taxon>Sphingobacteriaceae</taxon>
        <taxon>Mucilaginibacter</taxon>
    </lineage>
</organism>
<feature type="signal peptide" evidence="1">
    <location>
        <begin position="1"/>
        <end position="19"/>
    </location>
</feature>
<proteinExistence type="predicted"/>
<reference evidence="2 3" key="1">
    <citation type="submission" date="2023-02" db="EMBL/GenBank/DDBJ databases">
        <title>Genome sequence of Mucilaginibacter jinjuensis strain KACC 16571.</title>
        <authorList>
            <person name="Kim S."/>
            <person name="Heo J."/>
            <person name="Kwon S.-W."/>
        </authorList>
    </citation>
    <scope>NUCLEOTIDE SEQUENCE [LARGE SCALE GENOMIC DNA]</scope>
    <source>
        <strain evidence="2 3">KACC 16571</strain>
    </source>
</reference>